<dbReference type="OrthoDB" id="9787851at2"/>
<evidence type="ECO:0000313" key="11">
    <source>
        <dbReference type="EMBL" id="EOT86229.1"/>
    </source>
</evidence>
<dbReference type="STRING" id="1140003.OMY_01607"/>
<dbReference type="SUPFAM" id="SSF52540">
    <property type="entry name" value="P-loop containing nucleoside triphosphate hydrolases"/>
    <property type="match status" value="1"/>
</dbReference>
<gene>
    <name evidence="11" type="ORF">I573_00982</name>
</gene>
<dbReference type="GO" id="GO:0005886">
    <property type="term" value="C:plasma membrane"/>
    <property type="evidence" value="ECO:0007669"/>
    <property type="project" value="UniProtKB-SubCell"/>
</dbReference>
<keyword evidence="6" id="KW-0067">ATP-binding</keyword>
<evidence type="ECO:0000256" key="5">
    <source>
        <dbReference type="ARBA" id="ARBA00022741"/>
    </source>
</evidence>
<sequence length="252" mass="28627">MIQSEHLSKQIQRKEILTDVTTTIPKGKLTAFVGPNGAGKSTFLATISRLTDYDSGEIYLEEEMIQRVKPKQLAKRLAFLKQSNHIALHITIEELVGFGRYPYTRGRLTKEDQRIIDWAMEKMTLTAIKQRSIHTLSGGQLQRVYIAMILAQDTDYILLDEPLNNLDMKHANQLMHVLKELVEVDQKTIIIVLHDINFAASFADYVIAMKEGKIMAEGETSKVITSTCLSDLYDLPVTVHELEGQLICTYFK</sequence>
<evidence type="ECO:0000256" key="4">
    <source>
        <dbReference type="ARBA" id="ARBA00022496"/>
    </source>
</evidence>
<evidence type="ECO:0000256" key="6">
    <source>
        <dbReference type="ARBA" id="ARBA00022840"/>
    </source>
</evidence>
<dbReference type="Pfam" id="PF00005">
    <property type="entry name" value="ABC_tran"/>
    <property type="match status" value="1"/>
</dbReference>
<keyword evidence="5" id="KW-0547">Nucleotide-binding</keyword>
<dbReference type="PATRIC" id="fig|1140003.3.peg.1552"/>
<evidence type="ECO:0000256" key="7">
    <source>
        <dbReference type="ARBA" id="ARBA00023004"/>
    </source>
</evidence>
<dbReference type="InterPro" id="IPR027417">
    <property type="entry name" value="P-loop_NTPase"/>
</dbReference>
<dbReference type="EMBL" id="ASWO01000003">
    <property type="protein sequence ID" value="EOT86229.1"/>
    <property type="molecule type" value="Genomic_DNA"/>
</dbReference>
<dbReference type="InterPro" id="IPR051535">
    <property type="entry name" value="Siderophore_ABC-ATPase"/>
</dbReference>
<dbReference type="PANTHER" id="PTHR42771:SF3">
    <property type="entry name" value="PETROBACTIN IMPORT ATP-BINDING PROTEIN YCLP"/>
    <property type="match status" value="1"/>
</dbReference>
<comment type="caution">
    <text evidence="11">The sequence shown here is derived from an EMBL/GenBank/DDBJ whole genome shotgun (WGS) entry which is preliminary data.</text>
</comment>
<dbReference type="eggNOG" id="COG4604">
    <property type="taxonomic scope" value="Bacteria"/>
</dbReference>
<dbReference type="GO" id="GO:0016887">
    <property type="term" value="F:ATP hydrolysis activity"/>
    <property type="evidence" value="ECO:0007669"/>
    <property type="project" value="InterPro"/>
</dbReference>
<dbReference type="AlphaFoldDB" id="S0L2B6"/>
<feature type="domain" description="ABC transporter" evidence="10">
    <location>
        <begin position="2"/>
        <end position="236"/>
    </location>
</feature>
<evidence type="ECO:0000256" key="3">
    <source>
        <dbReference type="ARBA" id="ARBA00022475"/>
    </source>
</evidence>
<dbReference type="PANTHER" id="PTHR42771">
    <property type="entry name" value="IRON(3+)-HYDROXAMATE IMPORT ATP-BINDING PROTEIN FHUC"/>
    <property type="match status" value="1"/>
</dbReference>
<proteinExistence type="predicted"/>
<keyword evidence="12" id="KW-1185">Reference proteome</keyword>
<keyword evidence="9" id="KW-0472">Membrane</keyword>
<evidence type="ECO:0000256" key="9">
    <source>
        <dbReference type="ARBA" id="ARBA00023136"/>
    </source>
</evidence>
<name>S0L2B6_9ENTE</name>
<reference evidence="11 12" key="1">
    <citation type="submission" date="2013-03" db="EMBL/GenBank/DDBJ databases">
        <title>The Genome Sequence of Enterococcus sulfureus ATCC_49903 (PacBio/Illumina hybrid assembly).</title>
        <authorList>
            <consortium name="The Broad Institute Genomics Platform"/>
            <consortium name="The Broad Institute Genome Sequencing Center for Infectious Disease"/>
            <person name="Earl A."/>
            <person name="Russ C."/>
            <person name="Gilmore M."/>
            <person name="Surin D."/>
            <person name="Walker B."/>
            <person name="Young S."/>
            <person name="Zeng Q."/>
            <person name="Gargeya S."/>
            <person name="Fitzgerald M."/>
            <person name="Haas B."/>
            <person name="Abouelleil A."/>
            <person name="Allen A.W."/>
            <person name="Alvarado L."/>
            <person name="Arachchi H.M."/>
            <person name="Berlin A.M."/>
            <person name="Chapman S.B."/>
            <person name="Gainer-Dewar J."/>
            <person name="Goldberg J."/>
            <person name="Griggs A."/>
            <person name="Gujja S."/>
            <person name="Hansen M."/>
            <person name="Howarth C."/>
            <person name="Imamovic A."/>
            <person name="Ireland A."/>
            <person name="Larimer J."/>
            <person name="McCowan C."/>
            <person name="Murphy C."/>
            <person name="Pearson M."/>
            <person name="Poon T.W."/>
            <person name="Priest M."/>
            <person name="Roberts A."/>
            <person name="Saif S."/>
            <person name="Shea T."/>
            <person name="Sisk P."/>
            <person name="Sykes S."/>
            <person name="Wortman J."/>
            <person name="Nusbaum C."/>
            <person name="Birren B."/>
        </authorList>
    </citation>
    <scope>NUCLEOTIDE SEQUENCE [LARGE SCALE GENOMIC DNA]</scope>
    <source>
        <strain evidence="11 12">ATCC 49903</strain>
    </source>
</reference>
<evidence type="ECO:0000256" key="8">
    <source>
        <dbReference type="ARBA" id="ARBA00023065"/>
    </source>
</evidence>
<dbReference type="SMART" id="SM00382">
    <property type="entry name" value="AAA"/>
    <property type="match status" value="1"/>
</dbReference>
<dbReference type="PROSITE" id="PS50893">
    <property type="entry name" value="ABC_TRANSPORTER_2"/>
    <property type="match status" value="1"/>
</dbReference>
<keyword evidence="3" id="KW-1003">Cell membrane</keyword>
<keyword evidence="8" id="KW-0406">Ion transport</keyword>
<dbReference type="GO" id="GO:0005524">
    <property type="term" value="F:ATP binding"/>
    <property type="evidence" value="ECO:0007669"/>
    <property type="project" value="UniProtKB-KW"/>
</dbReference>
<keyword evidence="4" id="KW-0410">Iron transport</keyword>
<keyword evidence="7" id="KW-0408">Iron</keyword>
<dbReference type="CDD" id="cd03214">
    <property type="entry name" value="ABC_Iron-Siderophores_B12_Hemin"/>
    <property type="match status" value="1"/>
</dbReference>
<dbReference type="GO" id="GO:0006826">
    <property type="term" value="P:iron ion transport"/>
    <property type="evidence" value="ECO:0007669"/>
    <property type="project" value="UniProtKB-KW"/>
</dbReference>
<protein>
    <recommendedName>
        <fullName evidence="10">ABC transporter domain-containing protein</fullName>
    </recommendedName>
</protein>
<dbReference type="Proteomes" id="UP000015961">
    <property type="component" value="Unassembled WGS sequence"/>
</dbReference>
<accession>S0L2B6</accession>
<comment type="subcellular location">
    <subcellularLocation>
        <location evidence="1">Cell membrane</location>
        <topology evidence="1">Peripheral membrane protein</topology>
    </subcellularLocation>
</comment>
<evidence type="ECO:0000256" key="2">
    <source>
        <dbReference type="ARBA" id="ARBA00022448"/>
    </source>
</evidence>
<evidence type="ECO:0000259" key="10">
    <source>
        <dbReference type="PROSITE" id="PS50893"/>
    </source>
</evidence>
<keyword evidence="2" id="KW-0813">Transport</keyword>
<organism evidence="11 12">
    <name type="scientific">Enterococcus sulfureus ATCC 49903</name>
    <dbReference type="NCBI Taxonomy" id="1140003"/>
    <lineage>
        <taxon>Bacteria</taxon>
        <taxon>Bacillati</taxon>
        <taxon>Bacillota</taxon>
        <taxon>Bacilli</taxon>
        <taxon>Lactobacillales</taxon>
        <taxon>Enterococcaceae</taxon>
        <taxon>Enterococcus</taxon>
    </lineage>
</organism>
<dbReference type="RefSeq" id="WP_016186044.1">
    <property type="nucleotide sequence ID" value="NZ_ASWO01000003.1"/>
</dbReference>
<dbReference type="InterPro" id="IPR003593">
    <property type="entry name" value="AAA+_ATPase"/>
</dbReference>
<evidence type="ECO:0000313" key="12">
    <source>
        <dbReference type="Proteomes" id="UP000015961"/>
    </source>
</evidence>
<dbReference type="FunFam" id="3.40.50.300:FF:000134">
    <property type="entry name" value="Iron-enterobactin ABC transporter ATP-binding protein"/>
    <property type="match status" value="1"/>
</dbReference>
<dbReference type="Gene3D" id="3.40.50.300">
    <property type="entry name" value="P-loop containing nucleotide triphosphate hydrolases"/>
    <property type="match status" value="1"/>
</dbReference>
<dbReference type="InterPro" id="IPR003439">
    <property type="entry name" value="ABC_transporter-like_ATP-bd"/>
</dbReference>
<evidence type="ECO:0000256" key="1">
    <source>
        <dbReference type="ARBA" id="ARBA00004202"/>
    </source>
</evidence>